<protein>
    <submittedName>
        <fullName evidence="3">Biotin--[acetyl-CoA-carboxylase] ligase</fullName>
    </submittedName>
</protein>
<dbReference type="InterPro" id="IPR045864">
    <property type="entry name" value="aa-tRNA-synth_II/BPL/LPL"/>
</dbReference>
<organism evidence="3 4">
    <name type="scientific">Fusobacterium nucleatum subsp. polymorphum</name>
    <name type="common">Fusobacterium polymorphum</name>
    <dbReference type="NCBI Taxonomy" id="76857"/>
    <lineage>
        <taxon>Bacteria</taxon>
        <taxon>Fusobacteriati</taxon>
        <taxon>Fusobacteriota</taxon>
        <taxon>Fusobacteriia</taxon>
        <taxon>Fusobacteriales</taxon>
        <taxon>Fusobacteriaceae</taxon>
        <taxon>Fusobacterium</taxon>
    </lineage>
</organism>
<sequence>MKFLKFDEIDSTNNYMKENISSFENYDIVSAKVQTSGRGRRGNVWLSPEGMALFSFLLKPEKTLSIIEATKLPLLAGISTLTALKKIKDGAYSFKWTNDVFLNSKKLCGILIERVKDDFVVGIGINVANKIPEDIKNIAISMESDYDIEKLILKVVEEFSVYYKRFSEGKWREIIEEINSYNFLKDKKIRVHIGDKVFEGIARNIVEDGRIEIEMDGEIKLFSVGEIKIEKDYYL</sequence>
<dbReference type="PANTHER" id="PTHR12835:SF5">
    <property type="entry name" value="BIOTIN--PROTEIN LIGASE"/>
    <property type="match status" value="1"/>
</dbReference>
<evidence type="ECO:0000259" key="2">
    <source>
        <dbReference type="PROSITE" id="PS51733"/>
    </source>
</evidence>
<dbReference type="PANTHER" id="PTHR12835">
    <property type="entry name" value="BIOTIN PROTEIN LIGASE"/>
    <property type="match status" value="1"/>
</dbReference>
<gene>
    <name evidence="3" type="ORF">CA840_03770</name>
</gene>
<dbReference type="Proteomes" id="UP000225199">
    <property type="component" value="Unassembled WGS sequence"/>
</dbReference>
<dbReference type="EMBL" id="NIRJ01000001">
    <property type="protein sequence ID" value="PHH96526.1"/>
    <property type="molecule type" value="Genomic_DNA"/>
</dbReference>
<dbReference type="SUPFAM" id="SSF50037">
    <property type="entry name" value="C-terminal domain of transcriptional repressors"/>
    <property type="match status" value="1"/>
</dbReference>
<dbReference type="CDD" id="cd16442">
    <property type="entry name" value="BPL"/>
    <property type="match status" value="1"/>
</dbReference>
<evidence type="ECO:0000313" key="4">
    <source>
        <dbReference type="Proteomes" id="UP000225199"/>
    </source>
</evidence>
<dbReference type="SUPFAM" id="SSF55681">
    <property type="entry name" value="Class II aaRS and biotin synthetases"/>
    <property type="match status" value="1"/>
</dbReference>
<accession>A0A2C6AW47</accession>
<dbReference type="InterPro" id="IPR008988">
    <property type="entry name" value="Transcriptional_repressor_C"/>
</dbReference>
<dbReference type="Pfam" id="PF03099">
    <property type="entry name" value="BPL_LplA_LipB"/>
    <property type="match status" value="1"/>
</dbReference>
<dbReference type="GO" id="GO:0005737">
    <property type="term" value="C:cytoplasm"/>
    <property type="evidence" value="ECO:0007669"/>
    <property type="project" value="TreeGrafter"/>
</dbReference>
<dbReference type="Gene3D" id="3.30.930.10">
    <property type="entry name" value="Bira Bifunctional Protein, Domain 2"/>
    <property type="match status" value="1"/>
</dbReference>
<keyword evidence="1 3" id="KW-0436">Ligase</keyword>
<dbReference type="AlphaFoldDB" id="A0A2C6AW47"/>
<dbReference type="InterPro" id="IPR004143">
    <property type="entry name" value="BPL_LPL_catalytic"/>
</dbReference>
<feature type="domain" description="BPL/LPL catalytic" evidence="2">
    <location>
        <begin position="1"/>
        <end position="171"/>
    </location>
</feature>
<evidence type="ECO:0000256" key="1">
    <source>
        <dbReference type="ARBA" id="ARBA00022598"/>
    </source>
</evidence>
<reference evidence="3 4" key="1">
    <citation type="submission" date="2017-06" db="EMBL/GenBank/DDBJ databases">
        <title>Draft genome sequence of Fusobacterium nucleatum subsp. polymorphum KCOM 1002 (=ChDC F175).</title>
        <authorList>
            <person name="Kook J.-K."/>
            <person name="Park S.-N."/>
            <person name="Lim Y.K."/>
            <person name="Roh H."/>
        </authorList>
    </citation>
    <scope>NUCLEOTIDE SEQUENCE [LARGE SCALE GENOMIC DNA]</scope>
    <source>
        <strain evidence="4">KCOM 1002 (ChDC F175)</strain>
    </source>
</reference>
<dbReference type="PROSITE" id="PS51733">
    <property type="entry name" value="BPL_LPL_CATALYTIC"/>
    <property type="match status" value="1"/>
</dbReference>
<dbReference type="Gene3D" id="2.30.30.100">
    <property type="match status" value="1"/>
</dbReference>
<dbReference type="NCBIfam" id="TIGR00121">
    <property type="entry name" value="birA_ligase"/>
    <property type="match status" value="1"/>
</dbReference>
<dbReference type="InterPro" id="IPR004408">
    <property type="entry name" value="Biotin_CoA_COase_ligase"/>
</dbReference>
<proteinExistence type="predicted"/>
<name>A0A2C6AW47_FUSNP</name>
<evidence type="ECO:0000313" key="3">
    <source>
        <dbReference type="EMBL" id="PHH96526.1"/>
    </source>
</evidence>
<dbReference type="RefSeq" id="WP_098978546.1">
    <property type="nucleotide sequence ID" value="NZ_NIRJ01000001.1"/>
</dbReference>
<dbReference type="GO" id="GO:0004077">
    <property type="term" value="F:biotin--[biotin carboxyl-carrier protein] ligase activity"/>
    <property type="evidence" value="ECO:0007669"/>
    <property type="project" value="InterPro"/>
</dbReference>
<comment type="caution">
    <text evidence="3">The sequence shown here is derived from an EMBL/GenBank/DDBJ whole genome shotgun (WGS) entry which is preliminary data.</text>
</comment>